<protein>
    <recommendedName>
        <fullName evidence="2">PepSY domain-containing protein</fullName>
    </recommendedName>
</protein>
<sequence length="157" mass="16522">MKYAAAIALTVGLAVPAFAQEEKKMELSAVPAAAMEAAQKAAPGVTFESVSMDDDEGTDTYELVGKLASGKTVEVDVLADGTIEEVEEEIDAAAVPAEVKATLDKELAGFAPTMVEKSTRPQGKIVYEFEGSFEGKEIDAEIDADGSNFTRHDDMAG</sequence>
<dbReference type="EMBL" id="JRKS01000058">
    <property type="protein sequence ID" value="KGJ03008.1"/>
    <property type="molecule type" value="Genomic_DNA"/>
</dbReference>
<dbReference type="Proteomes" id="UP000029917">
    <property type="component" value="Unassembled WGS sequence"/>
</dbReference>
<reference evidence="3 4" key="2">
    <citation type="submission" date="2014-10" db="EMBL/GenBank/DDBJ databases">
        <title>Paracoccus sanguinis sp. nov., isolated from clinical specimens of New York State patients.</title>
        <authorList>
            <person name="Mingle L.A."/>
            <person name="Cole J.A."/>
            <person name="Lapierre P."/>
            <person name="Musser K.A."/>
        </authorList>
    </citation>
    <scope>NUCLEOTIDE SEQUENCE [LARGE SCALE GENOMIC DNA]</scope>
    <source>
        <strain evidence="3 4">HAMBI 3106</strain>
    </source>
</reference>
<dbReference type="InterPro" id="IPR025711">
    <property type="entry name" value="PepSY"/>
</dbReference>
<keyword evidence="4" id="KW-1185">Reference proteome</keyword>
<dbReference type="Gene3D" id="3.10.450.40">
    <property type="match status" value="1"/>
</dbReference>
<dbReference type="OrthoDB" id="7063095at2"/>
<dbReference type="AlphaFoldDB" id="A0A099EYI8"/>
<evidence type="ECO:0000313" key="3">
    <source>
        <dbReference type="EMBL" id="KGJ03008.1"/>
    </source>
</evidence>
<feature type="chain" id="PRO_5001945612" description="PepSY domain-containing protein" evidence="1">
    <location>
        <begin position="20"/>
        <end position="157"/>
    </location>
</feature>
<name>A0A099EYI8_9RHOB</name>
<feature type="domain" description="PepSY" evidence="2">
    <location>
        <begin position="32"/>
        <end position="76"/>
    </location>
</feature>
<comment type="caution">
    <text evidence="3">The sequence shown here is derived from an EMBL/GenBank/DDBJ whole genome shotgun (WGS) entry which is preliminary data.</text>
</comment>
<proteinExistence type="predicted"/>
<evidence type="ECO:0000259" key="2">
    <source>
        <dbReference type="Pfam" id="PF03413"/>
    </source>
</evidence>
<keyword evidence="1" id="KW-0732">Signal</keyword>
<feature type="signal peptide" evidence="1">
    <location>
        <begin position="1"/>
        <end position="19"/>
    </location>
</feature>
<dbReference type="RefSeq" id="WP_036721090.1">
    <property type="nucleotide sequence ID" value="NZ_JRKS01000058.1"/>
</dbReference>
<dbReference type="Pfam" id="PF03413">
    <property type="entry name" value="PepSY"/>
    <property type="match status" value="1"/>
</dbReference>
<gene>
    <name evidence="3" type="ORF">IC63_13910</name>
</gene>
<dbReference type="SUPFAM" id="SSF160574">
    <property type="entry name" value="BT0923-like"/>
    <property type="match status" value="1"/>
</dbReference>
<evidence type="ECO:0000256" key="1">
    <source>
        <dbReference type="SAM" id="SignalP"/>
    </source>
</evidence>
<organism evidence="3 4">
    <name type="scientific">Paracoccus sphaerophysae</name>
    <dbReference type="NCBI Taxonomy" id="690417"/>
    <lineage>
        <taxon>Bacteria</taxon>
        <taxon>Pseudomonadati</taxon>
        <taxon>Pseudomonadota</taxon>
        <taxon>Alphaproteobacteria</taxon>
        <taxon>Rhodobacterales</taxon>
        <taxon>Paracoccaceae</taxon>
        <taxon>Paracoccus</taxon>
    </lineage>
</organism>
<accession>A0A099EYI8</accession>
<reference evidence="3 4" key="1">
    <citation type="submission" date="2014-09" db="EMBL/GenBank/DDBJ databases">
        <authorList>
            <person name="McGinnis J.M."/>
            <person name="Wolfgang W.J."/>
        </authorList>
    </citation>
    <scope>NUCLEOTIDE SEQUENCE [LARGE SCALE GENOMIC DNA]</scope>
    <source>
        <strain evidence="3 4">HAMBI 3106</strain>
    </source>
</reference>
<evidence type="ECO:0000313" key="4">
    <source>
        <dbReference type="Proteomes" id="UP000029917"/>
    </source>
</evidence>